<gene>
    <name evidence="1" type="primary">TYROBP</name>
</gene>
<evidence type="ECO:0000313" key="1">
    <source>
        <dbReference type="EMBL" id="SBQ52221.1"/>
    </source>
</evidence>
<dbReference type="GO" id="GO:0016301">
    <property type="term" value="F:kinase activity"/>
    <property type="evidence" value="ECO:0007669"/>
    <property type="project" value="UniProtKB-KW"/>
</dbReference>
<keyword evidence="1" id="KW-0418">Kinase</keyword>
<feature type="non-terminal residue" evidence="1">
    <location>
        <position position="1"/>
    </location>
</feature>
<protein>
    <submittedName>
        <fullName evidence="1">TYRO protein tyrosine kinase binding protein</fullName>
    </submittedName>
</protein>
<accession>A0A1A8F0B7</accession>
<keyword evidence="1" id="KW-0808">Transferase</keyword>
<name>A0A1A8F0B7_9TELE</name>
<dbReference type="EMBL" id="HAEB01005694">
    <property type="protein sequence ID" value="SBQ52221.1"/>
    <property type="molecule type" value="Transcribed_RNA"/>
</dbReference>
<reference evidence="1" key="2">
    <citation type="submission" date="2016-06" db="EMBL/GenBank/DDBJ databases">
        <title>The genome of a short-lived fish provides insights into sex chromosome evolution and the genetic control of aging.</title>
        <authorList>
            <person name="Reichwald K."/>
            <person name="Felder M."/>
            <person name="Petzold A."/>
            <person name="Koch P."/>
            <person name="Groth M."/>
            <person name="Platzer M."/>
        </authorList>
    </citation>
    <scope>NUCLEOTIDE SEQUENCE</scope>
    <source>
        <tissue evidence="1">Brain</tissue>
    </source>
</reference>
<reference evidence="1" key="1">
    <citation type="submission" date="2016-05" db="EMBL/GenBank/DDBJ databases">
        <authorList>
            <person name="Lavstsen T."/>
            <person name="Jespersen J.S."/>
        </authorList>
    </citation>
    <scope>NUCLEOTIDE SEQUENCE</scope>
    <source>
        <tissue evidence="1">Brain</tissue>
    </source>
</reference>
<dbReference type="AlphaFoldDB" id="A0A1A8F0B7"/>
<organism evidence="1">
    <name type="scientific">Nothobranchius korthausae</name>
    <dbReference type="NCBI Taxonomy" id="1143690"/>
    <lineage>
        <taxon>Eukaryota</taxon>
        <taxon>Metazoa</taxon>
        <taxon>Chordata</taxon>
        <taxon>Craniata</taxon>
        <taxon>Vertebrata</taxon>
        <taxon>Euteleostomi</taxon>
        <taxon>Actinopterygii</taxon>
        <taxon>Neopterygii</taxon>
        <taxon>Teleostei</taxon>
        <taxon>Neoteleostei</taxon>
        <taxon>Acanthomorphata</taxon>
        <taxon>Ovalentaria</taxon>
        <taxon>Atherinomorphae</taxon>
        <taxon>Cyprinodontiformes</taxon>
        <taxon>Nothobranchiidae</taxon>
        <taxon>Nothobranchius</taxon>
    </lineage>
</organism>
<feature type="non-terminal residue" evidence="1">
    <location>
        <position position="93"/>
    </location>
</feature>
<proteinExistence type="predicted"/>
<sequence length="93" mass="9554">PPSTATAVKTTPLDLSSSGGSIICLWTPALCLQQLADLHPLSETQNMSEALCVEGSLFGSGEGRQDCGSCYLISMGSVAGVFAADILLTTFIS</sequence>